<dbReference type="STRING" id="4081.A0A3Q7F971"/>
<dbReference type="AlphaFoldDB" id="A0A3Q7F971"/>
<evidence type="ECO:0000256" key="1">
    <source>
        <dbReference type="SAM" id="Phobius"/>
    </source>
</evidence>
<sequence length="244" mass="28934">MEDYLKVFVEETSFYNRLVLGTLLPESWWGPLPHLLQGWLRNYIGALLIYFISTSLCSFYVYHLKDEAILSKQAMVLQISVAMKAMPNWYCVLPSFSKYLIENGWNKCFARISDVTYFINTSIYLVIIEFGIYWMHRLMHDIKRKYLYSTLYIYDKQNTLSPFAALFIVPMHFATHIGLLFIDTLWTANIYDCIHGKVWPVMGAGYHTIHHTTYRHNYGHYTIWMDWMFGTLSHPVDEQDDKKM</sequence>
<proteinExistence type="predicted"/>
<protein>
    <recommendedName>
        <fullName evidence="4">Fatty acid hydroxylase domain-containing protein</fullName>
    </recommendedName>
</protein>
<accession>A0A3Q7F971</accession>
<keyword evidence="1" id="KW-0472">Membrane</keyword>
<organism evidence="2">
    <name type="scientific">Solanum lycopersicum</name>
    <name type="common">Tomato</name>
    <name type="synonym">Lycopersicon esculentum</name>
    <dbReference type="NCBI Taxonomy" id="4081"/>
    <lineage>
        <taxon>Eukaryota</taxon>
        <taxon>Viridiplantae</taxon>
        <taxon>Streptophyta</taxon>
        <taxon>Embryophyta</taxon>
        <taxon>Tracheophyta</taxon>
        <taxon>Spermatophyta</taxon>
        <taxon>Magnoliopsida</taxon>
        <taxon>eudicotyledons</taxon>
        <taxon>Gunneridae</taxon>
        <taxon>Pentapetalae</taxon>
        <taxon>asterids</taxon>
        <taxon>lamiids</taxon>
        <taxon>Solanales</taxon>
        <taxon>Solanaceae</taxon>
        <taxon>Solanoideae</taxon>
        <taxon>Solaneae</taxon>
        <taxon>Solanum</taxon>
        <taxon>Solanum subgen. Lycopersicon</taxon>
    </lineage>
</organism>
<feature type="transmembrane region" description="Helical" evidence="1">
    <location>
        <begin position="43"/>
        <end position="62"/>
    </location>
</feature>
<dbReference type="Gramene" id="Solyc02g086190.2.1">
    <property type="protein sequence ID" value="Solyc02g086190.2.1"/>
    <property type="gene ID" value="Solyc02g086190.2"/>
</dbReference>
<keyword evidence="3" id="KW-1185">Reference proteome</keyword>
<dbReference type="InterPro" id="IPR050307">
    <property type="entry name" value="Sterol_Desaturase_Related"/>
</dbReference>
<dbReference type="PaxDb" id="4081-Solyc02g086190.1.1"/>
<dbReference type="OMA" id="CGQYTIC"/>
<keyword evidence="1" id="KW-0812">Transmembrane</keyword>
<dbReference type="GO" id="GO:0000248">
    <property type="term" value="F:C-5 sterol desaturase activity"/>
    <property type="evidence" value="ECO:0000318"/>
    <property type="project" value="GO_Central"/>
</dbReference>
<keyword evidence="1" id="KW-1133">Transmembrane helix</keyword>
<feature type="transmembrane region" description="Helical" evidence="1">
    <location>
        <begin position="117"/>
        <end position="135"/>
    </location>
</feature>
<reference evidence="2" key="2">
    <citation type="submission" date="2019-01" db="UniProtKB">
        <authorList>
            <consortium name="EnsemblPlants"/>
        </authorList>
    </citation>
    <scope>IDENTIFICATION</scope>
    <source>
        <strain evidence="2">cv. Heinz 1706</strain>
    </source>
</reference>
<dbReference type="PANTHER" id="PTHR11863">
    <property type="entry name" value="STEROL DESATURASE"/>
    <property type="match status" value="1"/>
</dbReference>
<evidence type="ECO:0008006" key="4">
    <source>
        <dbReference type="Google" id="ProtNLM"/>
    </source>
</evidence>
<dbReference type="EnsemblPlants" id="Solyc02g086190.2.1">
    <property type="protein sequence ID" value="Solyc02g086190.2.1"/>
    <property type="gene ID" value="Solyc02g086190.2"/>
</dbReference>
<evidence type="ECO:0000313" key="3">
    <source>
        <dbReference type="Proteomes" id="UP000004994"/>
    </source>
</evidence>
<dbReference type="InParanoid" id="A0A3Q7F971"/>
<evidence type="ECO:0000313" key="2">
    <source>
        <dbReference type="EnsemblPlants" id="Solyc02g086190.2.1"/>
    </source>
</evidence>
<reference evidence="2" key="1">
    <citation type="journal article" date="2012" name="Nature">
        <title>The tomato genome sequence provides insights into fleshy fruit evolution.</title>
        <authorList>
            <consortium name="Tomato Genome Consortium"/>
        </authorList>
    </citation>
    <scope>NUCLEOTIDE SEQUENCE [LARGE SCALE GENOMIC DNA]</scope>
    <source>
        <strain evidence="2">cv. Heinz 1706</strain>
    </source>
</reference>
<dbReference type="GO" id="GO:0016126">
    <property type="term" value="P:sterol biosynthetic process"/>
    <property type="evidence" value="ECO:0000318"/>
    <property type="project" value="GO_Central"/>
</dbReference>
<name>A0A3Q7F971_SOLLC</name>
<dbReference type="Proteomes" id="UP000004994">
    <property type="component" value="Chromosome 2"/>
</dbReference>